<evidence type="ECO:0000256" key="1">
    <source>
        <dbReference type="SAM" id="MobiDB-lite"/>
    </source>
</evidence>
<evidence type="ECO:0000313" key="2">
    <source>
        <dbReference type="EMBL" id="BBM58683.1"/>
    </source>
</evidence>
<sequence length="181" mass="20626">MKKIFILITILAIGILSCKNKQNENTEVGVSQNNTSNITEQSQKNNYNKTENTNDFPDESNEEYPGGMSKGENEQFTTDGNLHEEQFLNKTFSYTDTADSFKIQKDSKGYFLTKYIDESAEEGKEVPVKEETVRLKLINGTFLVEDVSKNDGNLAYAYDTKLQKVVFINPYNKFKIMLIAN</sequence>
<reference evidence="2 3" key="1">
    <citation type="submission" date="2019-07" db="EMBL/GenBank/DDBJ databases">
        <title>Complete Genome Sequence of Leptotrichia hongkongensis Strain JMUB5056.</title>
        <authorList>
            <person name="Watanabe S."/>
            <person name="Cui L."/>
        </authorList>
    </citation>
    <scope>NUCLEOTIDE SEQUENCE [LARGE SCALE GENOMIC DNA]</scope>
    <source>
        <strain evidence="2 3">JMUB5056</strain>
    </source>
</reference>
<dbReference type="RefSeq" id="WP_147004844.1">
    <property type="nucleotide sequence ID" value="NZ_AP019846.1"/>
</dbReference>
<evidence type="ECO:0000313" key="3">
    <source>
        <dbReference type="Proteomes" id="UP000321561"/>
    </source>
</evidence>
<dbReference type="Proteomes" id="UP000321561">
    <property type="component" value="Chromosome"/>
</dbReference>
<accession>A0A510L830</accession>
<evidence type="ECO:0008006" key="4">
    <source>
        <dbReference type="Google" id="ProtNLM"/>
    </source>
</evidence>
<proteinExistence type="predicted"/>
<dbReference type="AlphaFoldDB" id="A0A510L830"/>
<feature type="region of interest" description="Disordered" evidence="1">
    <location>
        <begin position="27"/>
        <end position="76"/>
    </location>
</feature>
<dbReference type="OrthoDB" id="81320at2"/>
<name>A0A510L830_9FUSO</name>
<organism evidence="2 3">
    <name type="scientific">Leptotrichia hongkongensis</name>
    <dbReference type="NCBI Taxonomy" id="554406"/>
    <lineage>
        <taxon>Bacteria</taxon>
        <taxon>Fusobacteriati</taxon>
        <taxon>Fusobacteriota</taxon>
        <taxon>Fusobacteriia</taxon>
        <taxon>Fusobacteriales</taxon>
        <taxon>Leptotrichiaceae</taxon>
        <taxon>Leptotrichia</taxon>
    </lineage>
</organism>
<dbReference type="PROSITE" id="PS51257">
    <property type="entry name" value="PROKAR_LIPOPROTEIN"/>
    <property type="match status" value="1"/>
</dbReference>
<feature type="compositionally biased region" description="Polar residues" evidence="1">
    <location>
        <begin position="27"/>
        <end position="55"/>
    </location>
</feature>
<dbReference type="KEGG" id="lhg:JMUB5056_0263"/>
<protein>
    <recommendedName>
        <fullName evidence="4">Lipoprotein</fullName>
    </recommendedName>
</protein>
<gene>
    <name evidence="2" type="ORF">JMUB5056_0263</name>
</gene>
<dbReference type="EMBL" id="AP019846">
    <property type="protein sequence ID" value="BBM58683.1"/>
    <property type="molecule type" value="Genomic_DNA"/>
</dbReference>